<gene>
    <name evidence="1" type="ORF">KUF71_006778</name>
    <name evidence="2" type="ORF">KUF71_016434</name>
</gene>
<dbReference type="EMBL" id="JAHWGI010000689">
    <property type="protein sequence ID" value="KAK3917171.1"/>
    <property type="molecule type" value="Genomic_DNA"/>
</dbReference>
<dbReference type="AlphaFoldDB" id="A0AAE1H9D0"/>
<name>A0AAE1H9D0_9NEOP</name>
<accession>A0AAE1H9D0</accession>
<evidence type="ECO:0000313" key="1">
    <source>
        <dbReference type="EMBL" id="KAK3917171.1"/>
    </source>
</evidence>
<evidence type="ECO:0000313" key="2">
    <source>
        <dbReference type="EMBL" id="KAK3928086.1"/>
    </source>
</evidence>
<organism evidence="1 3">
    <name type="scientific">Frankliniella fusca</name>
    <dbReference type="NCBI Taxonomy" id="407009"/>
    <lineage>
        <taxon>Eukaryota</taxon>
        <taxon>Metazoa</taxon>
        <taxon>Ecdysozoa</taxon>
        <taxon>Arthropoda</taxon>
        <taxon>Hexapoda</taxon>
        <taxon>Insecta</taxon>
        <taxon>Pterygota</taxon>
        <taxon>Neoptera</taxon>
        <taxon>Paraneoptera</taxon>
        <taxon>Thysanoptera</taxon>
        <taxon>Terebrantia</taxon>
        <taxon>Thripoidea</taxon>
        <taxon>Thripidae</taxon>
        <taxon>Frankliniella</taxon>
    </lineage>
</organism>
<keyword evidence="3" id="KW-1185">Reference proteome</keyword>
<evidence type="ECO:0000313" key="3">
    <source>
        <dbReference type="Proteomes" id="UP001219518"/>
    </source>
</evidence>
<proteinExistence type="predicted"/>
<reference evidence="1" key="2">
    <citation type="journal article" date="2023" name="BMC Genomics">
        <title>Pest status, molecular evolution, and epigenetic factors derived from the genome assembly of Frankliniella fusca, a thysanopteran phytovirus vector.</title>
        <authorList>
            <person name="Catto M.A."/>
            <person name="Labadie P.E."/>
            <person name="Jacobson A.L."/>
            <person name="Kennedy G.G."/>
            <person name="Srinivasan R."/>
            <person name="Hunt B.G."/>
        </authorList>
    </citation>
    <scope>NUCLEOTIDE SEQUENCE</scope>
    <source>
        <strain evidence="1">PL_HMW_Pooled</strain>
    </source>
</reference>
<sequence length="51" mass="6013">MNTPGKVRKRAKLNRTLDLFTKGAIRGIIYEFHRKSKHVILHYVVYTSDHC</sequence>
<protein>
    <submittedName>
        <fullName evidence="1">tRNA modification GTPase MnmE</fullName>
    </submittedName>
</protein>
<comment type="caution">
    <text evidence="1">The sequence shown here is derived from an EMBL/GenBank/DDBJ whole genome shotgun (WGS) entry which is preliminary data.</text>
</comment>
<reference evidence="1" key="1">
    <citation type="submission" date="2021-07" db="EMBL/GenBank/DDBJ databases">
        <authorList>
            <person name="Catto M.A."/>
            <person name="Jacobson A."/>
            <person name="Kennedy G."/>
            <person name="Labadie P."/>
            <person name="Hunt B.G."/>
            <person name="Srinivasan R."/>
        </authorList>
    </citation>
    <scope>NUCLEOTIDE SEQUENCE</scope>
    <source>
        <strain evidence="1">PL_HMW_Pooled</strain>
        <tissue evidence="1">Head</tissue>
    </source>
</reference>
<dbReference type="Proteomes" id="UP001219518">
    <property type="component" value="Unassembled WGS sequence"/>
</dbReference>
<dbReference type="EMBL" id="JAHWGI010001315">
    <property type="protein sequence ID" value="KAK3928086.1"/>
    <property type="molecule type" value="Genomic_DNA"/>
</dbReference>